<evidence type="ECO:0000313" key="2">
    <source>
        <dbReference type="Proteomes" id="UP000188324"/>
    </source>
</evidence>
<dbReference type="SMART" id="SM00855">
    <property type="entry name" value="PGAM"/>
    <property type="match status" value="1"/>
</dbReference>
<dbReference type="Proteomes" id="UP000188324">
    <property type="component" value="Chromosome"/>
</dbReference>
<proteinExistence type="predicted"/>
<dbReference type="KEGG" id="tfl:RPIT_00760"/>
<dbReference type="OrthoDB" id="4697614at2"/>
<sequence length="201" mass="22460">MTDDDRTQLWIVRHGATEWSESGQHTSVTDLGLLEKGRANAEKVGRRLADVEFGMVLSSPRLRAIQTAELAGFDDVTIDDDLVEWAYGPGEGLTSPEIREQIPGWRIWTHGAPKLDREGYEPGETKEHVAERLGRVVERVRSSGHRRVLAFGHGHAMRALAMVWLDAPVEFAAHFPLQTGTLCVLGYEKENPAIVRWNAEV</sequence>
<dbReference type="PANTHER" id="PTHR48100">
    <property type="entry name" value="BROAD-SPECIFICITY PHOSPHATASE YOR283W-RELATED"/>
    <property type="match status" value="1"/>
</dbReference>
<gene>
    <name evidence="1" type="ORF">RPIT_00760</name>
</gene>
<organism evidence="1 2">
    <name type="scientific">Tessaracoccus flavus</name>
    <dbReference type="NCBI Taxonomy" id="1610493"/>
    <lineage>
        <taxon>Bacteria</taxon>
        <taxon>Bacillati</taxon>
        <taxon>Actinomycetota</taxon>
        <taxon>Actinomycetes</taxon>
        <taxon>Propionibacteriales</taxon>
        <taxon>Propionibacteriaceae</taxon>
        <taxon>Tessaracoccus</taxon>
    </lineage>
</organism>
<dbReference type="GO" id="GO:0101006">
    <property type="term" value="F:protein histidine phosphatase activity"/>
    <property type="evidence" value="ECO:0007669"/>
    <property type="project" value="TreeGrafter"/>
</dbReference>
<protein>
    <submittedName>
        <fullName evidence="1">Histidine phosphatase family protein</fullName>
    </submittedName>
</protein>
<dbReference type="AlphaFoldDB" id="A0A1Q2CBQ2"/>
<dbReference type="PANTHER" id="PTHR48100:SF15">
    <property type="entry name" value="SEDOHEPTULOSE 1,7-BISPHOSPHATASE"/>
    <property type="match status" value="1"/>
</dbReference>
<dbReference type="InterPro" id="IPR050275">
    <property type="entry name" value="PGM_Phosphatase"/>
</dbReference>
<dbReference type="Pfam" id="PF00300">
    <property type="entry name" value="His_Phos_1"/>
    <property type="match status" value="1"/>
</dbReference>
<dbReference type="Gene3D" id="3.40.50.1240">
    <property type="entry name" value="Phosphoglycerate mutase-like"/>
    <property type="match status" value="1"/>
</dbReference>
<dbReference type="InterPro" id="IPR013078">
    <property type="entry name" value="His_Pase_superF_clade-1"/>
</dbReference>
<dbReference type="InterPro" id="IPR029033">
    <property type="entry name" value="His_PPase_superfam"/>
</dbReference>
<dbReference type="SUPFAM" id="SSF53254">
    <property type="entry name" value="Phosphoglycerate mutase-like"/>
    <property type="match status" value="1"/>
</dbReference>
<name>A0A1Q2CBQ2_9ACTN</name>
<dbReference type="STRING" id="1610493.RPIT_00760"/>
<keyword evidence="2" id="KW-1185">Reference proteome</keyword>
<accession>A0A1Q2CBQ2</accession>
<dbReference type="EMBL" id="CP019605">
    <property type="protein sequence ID" value="AQP43530.1"/>
    <property type="molecule type" value="Genomic_DNA"/>
</dbReference>
<dbReference type="RefSeq" id="WP_077339599.1">
    <property type="nucleotide sequence ID" value="NZ_CP019605.1"/>
</dbReference>
<dbReference type="GO" id="GO:0070297">
    <property type="term" value="P:regulation of phosphorelay signal transduction system"/>
    <property type="evidence" value="ECO:0007669"/>
    <property type="project" value="TreeGrafter"/>
</dbReference>
<reference evidence="1 2" key="1">
    <citation type="journal article" date="2016" name="Int. J. Syst. Evol. Microbiol.">
        <title>Tessaracoccus flavus sp. nov., isolated from the drainage system of a lindane-producing factory.</title>
        <authorList>
            <person name="Kumari R."/>
            <person name="Singh P."/>
            <person name="Schumann P."/>
            <person name="Lal R."/>
        </authorList>
    </citation>
    <scope>NUCLEOTIDE SEQUENCE [LARGE SCALE GENOMIC DNA]</scope>
    <source>
        <strain evidence="1 2">RP1T</strain>
    </source>
</reference>
<evidence type="ECO:0000313" key="1">
    <source>
        <dbReference type="EMBL" id="AQP43530.1"/>
    </source>
</evidence>
<dbReference type="CDD" id="cd07067">
    <property type="entry name" value="HP_PGM_like"/>
    <property type="match status" value="1"/>
</dbReference>